<feature type="transmembrane region" description="Helical" evidence="6">
    <location>
        <begin position="6"/>
        <end position="28"/>
    </location>
</feature>
<accession>A0ABV7KMN5</accession>
<keyword evidence="4 6" id="KW-1133">Transmembrane helix</keyword>
<protein>
    <submittedName>
        <fullName evidence="8">Copper resistance D family protein</fullName>
    </submittedName>
</protein>
<keyword evidence="5 6" id="KW-0472">Membrane</keyword>
<evidence type="ECO:0000256" key="3">
    <source>
        <dbReference type="ARBA" id="ARBA00022692"/>
    </source>
</evidence>
<dbReference type="PANTHER" id="PTHR34820:SF4">
    <property type="entry name" value="INNER MEMBRANE PROTEIN YEBZ"/>
    <property type="match status" value="1"/>
</dbReference>
<dbReference type="Pfam" id="PF05425">
    <property type="entry name" value="CopD"/>
    <property type="match status" value="1"/>
</dbReference>
<evidence type="ECO:0000256" key="5">
    <source>
        <dbReference type="ARBA" id="ARBA00023136"/>
    </source>
</evidence>
<gene>
    <name evidence="8" type="ORF">ACFOEJ_06515</name>
</gene>
<sequence>MIWIYTTEMLLYLCFSILMGSLLIHLVPDHQKPELKISKRVLQISILGIVFLSVAPVIRLILFLYEDIGLMLTIQNVIGEFEVGQAWSITLILSIFFYLFISVTPVFEKKGFIGISLLFTLGLLMALGWGSHAASLTDWSGFVFHTLHFTAVTVWMGILLTVSWFSISSQNWLPFLKWFTPVALICLTVIGASGIFIMTLAVEVVEYQDAWMMPYGQAILIKHLLVIPLLLFAFINGILIRRKLQRGDEINPIPWAKAESLTLLFIFAATGVLGQQEPPHSIEAYLKGNGASKLFEYLHGGPIDPAMHLQFDFNLLGLFFLMLGFAFGALVIYCFKQKAPAYLSVLMGLFCVLAFHVGLMTSIQ</sequence>
<dbReference type="RefSeq" id="WP_101803387.1">
    <property type="nucleotide sequence ID" value="NZ_CANMQG010000003.1"/>
</dbReference>
<feature type="transmembrane region" description="Helical" evidence="6">
    <location>
        <begin position="111"/>
        <end position="130"/>
    </location>
</feature>
<feature type="transmembrane region" description="Helical" evidence="6">
    <location>
        <begin position="315"/>
        <end position="335"/>
    </location>
</feature>
<keyword evidence="9" id="KW-1185">Reference proteome</keyword>
<dbReference type="InterPro" id="IPR008457">
    <property type="entry name" value="Cu-R_CopD_dom"/>
</dbReference>
<dbReference type="Proteomes" id="UP001595625">
    <property type="component" value="Unassembled WGS sequence"/>
</dbReference>
<evidence type="ECO:0000256" key="1">
    <source>
        <dbReference type="ARBA" id="ARBA00004651"/>
    </source>
</evidence>
<keyword evidence="3 6" id="KW-0812">Transmembrane</keyword>
<dbReference type="InterPro" id="IPR032694">
    <property type="entry name" value="CopC/D"/>
</dbReference>
<dbReference type="PANTHER" id="PTHR34820">
    <property type="entry name" value="INNER MEMBRANE PROTEIN YEBZ"/>
    <property type="match status" value="1"/>
</dbReference>
<comment type="subcellular location">
    <subcellularLocation>
        <location evidence="1">Cell membrane</location>
        <topology evidence="1">Multi-pass membrane protein</topology>
    </subcellularLocation>
</comment>
<keyword evidence="2" id="KW-1003">Cell membrane</keyword>
<feature type="transmembrane region" description="Helical" evidence="6">
    <location>
        <begin position="40"/>
        <end position="65"/>
    </location>
</feature>
<comment type="caution">
    <text evidence="8">The sequence shown here is derived from an EMBL/GenBank/DDBJ whole genome shotgun (WGS) entry which is preliminary data.</text>
</comment>
<feature type="transmembrane region" description="Helical" evidence="6">
    <location>
        <begin position="260"/>
        <end position="276"/>
    </location>
</feature>
<reference evidence="9" key="1">
    <citation type="journal article" date="2019" name="Int. J. Syst. Evol. Microbiol.">
        <title>The Global Catalogue of Microorganisms (GCM) 10K type strain sequencing project: providing services to taxonomists for standard genome sequencing and annotation.</title>
        <authorList>
            <consortium name="The Broad Institute Genomics Platform"/>
            <consortium name="The Broad Institute Genome Sequencing Center for Infectious Disease"/>
            <person name="Wu L."/>
            <person name="Ma J."/>
        </authorList>
    </citation>
    <scope>NUCLEOTIDE SEQUENCE [LARGE SCALE GENOMIC DNA]</scope>
    <source>
        <strain evidence="9">CCM 320</strain>
    </source>
</reference>
<feature type="transmembrane region" description="Helical" evidence="6">
    <location>
        <begin position="85"/>
        <end position="104"/>
    </location>
</feature>
<feature type="transmembrane region" description="Helical" evidence="6">
    <location>
        <begin position="342"/>
        <end position="363"/>
    </location>
</feature>
<evidence type="ECO:0000313" key="9">
    <source>
        <dbReference type="Proteomes" id="UP001595625"/>
    </source>
</evidence>
<evidence type="ECO:0000256" key="4">
    <source>
        <dbReference type="ARBA" id="ARBA00022989"/>
    </source>
</evidence>
<evidence type="ECO:0000256" key="2">
    <source>
        <dbReference type="ARBA" id="ARBA00022475"/>
    </source>
</evidence>
<evidence type="ECO:0000259" key="7">
    <source>
        <dbReference type="Pfam" id="PF05425"/>
    </source>
</evidence>
<proteinExistence type="predicted"/>
<feature type="transmembrane region" description="Helical" evidence="6">
    <location>
        <begin position="142"/>
        <end position="166"/>
    </location>
</feature>
<name>A0ABV7KMN5_PLAOK</name>
<evidence type="ECO:0000313" key="8">
    <source>
        <dbReference type="EMBL" id="MFC3210715.1"/>
    </source>
</evidence>
<organism evidence="8 9">
    <name type="scientific">Planomicrobium okeanokoites</name>
    <name type="common">Planococcus okeanokoites</name>
    <name type="synonym">Flavobacterium okeanokoites</name>
    <dbReference type="NCBI Taxonomy" id="244"/>
    <lineage>
        <taxon>Bacteria</taxon>
        <taxon>Bacillati</taxon>
        <taxon>Bacillota</taxon>
        <taxon>Bacilli</taxon>
        <taxon>Bacillales</taxon>
        <taxon>Caryophanaceae</taxon>
        <taxon>Planomicrobium</taxon>
    </lineage>
</organism>
<feature type="transmembrane region" description="Helical" evidence="6">
    <location>
        <begin position="178"/>
        <end position="200"/>
    </location>
</feature>
<feature type="domain" description="Copper resistance protein D" evidence="7">
    <location>
        <begin position="175"/>
        <end position="273"/>
    </location>
</feature>
<evidence type="ECO:0000256" key="6">
    <source>
        <dbReference type="SAM" id="Phobius"/>
    </source>
</evidence>
<dbReference type="EMBL" id="JBHRUJ010000010">
    <property type="protein sequence ID" value="MFC3210715.1"/>
    <property type="molecule type" value="Genomic_DNA"/>
</dbReference>
<feature type="transmembrane region" description="Helical" evidence="6">
    <location>
        <begin position="220"/>
        <end position="239"/>
    </location>
</feature>